<name>A0A8E2DGM3_9APHY</name>
<protein>
    <submittedName>
        <fullName evidence="2">Uncharacterized protein</fullName>
    </submittedName>
</protein>
<reference evidence="2 3" key="1">
    <citation type="submission" date="2016-07" db="EMBL/GenBank/DDBJ databases">
        <title>Draft genome of the white-rot fungus Obba rivulosa 3A-2.</title>
        <authorList>
            <consortium name="DOE Joint Genome Institute"/>
            <person name="Miettinen O."/>
            <person name="Riley R."/>
            <person name="Acob R."/>
            <person name="Barry K."/>
            <person name="Cullen D."/>
            <person name="De Vries R."/>
            <person name="Hainaut M."/>
            <person name="Hatakka A."/>
            <person name="Henrissat B."/>
            <person name="Hilden K."/>
            <person name="Kuo R."/>
            <person name="Labutti K."/>
            <person name="Lipzen A."/>
            <person name="Makela M.R."/>
            <person name="Sandor L."/>
            <person name="Spatafora J.W."/>
            <person name="Grigoriev I.V."/>
            <person name="Hibbett D.S."/>
        </authorList>
    </citation>
    <scope>NUCLEOTIDE SEQUENCE [LARGE SCALE GENOMIC DNA]</scope>
    <source>
        <strain evidence="2 3">3A-2</strain>
    </source>
</reference>
<dbReference type="AlphaFoldDB" id="A0A8E2DGM3"/>
<gene>
    <name evidence="2" type="ORF">OBBRIDRAFT_170807</name>
</gene>
<keyword evidence="1" id="KW-0812">Transmembrane</keyword>
<keyword evidence="1" id="KW-1133">Transmembrane helix</keyword>
<feature type="transmembrane region" description="Helical" evidence="1">
    <location>
        <begin position="20"/>
        <end position="40"/>
    </location>
</feature>
<accession>A0A8E2DGM3</accession>
<dbReference type="Proteomes" id="UP000250043">
    <property type="component" value="Unassembled WGS sequence"/>
</dbReference>
<sequence length="150" mass="17210">MCRRAERAYQRPVCMSSCTIGWIAVMLAVCGFSHAAYSRIMHSVWVISTAEQCQSRPERPVMFTWSVISTSLLCRMLAQNRRCLLTLEHDRDTSDGMMCLFWRRRRRRMDYPARSPAGTPGSVPIQGRAVLPSTYRTLPPRQNPMIAVNE</sequence>
<evidence type="ECO:0000313" key="2">
    <source>
        <dbReference type="EMBL" id="OCH87250.1"/>
    </source>
</evidence>
<keyword evidence="1" id="KW-0472">Membrane</keyword>
<organism evidence="2 3">
    <name type="scientific">Obba rivulosa</name>
    <dbReference type="NCBI Taxonomy" id="1052685"/>
    <lineage>
        <taxon>Eukaryota</taxon>
        <taxon>Fungi</taxon>
        <taxon>Dikarya</taxon>
        <taxon>Basidiomycota</taxon>
        <taxon>Agaricomycotina</taxon>
        <taxon>Agaricomycetes</taxon>
        <taxon>Polyporales</taxon>
        <taxon>Gelatoporiaceae</taxon>
        <taxon>Obba</taxon>
    </lineage>
</organism>
<keyword evidence="3" id="KW-1185">Reference proteome</keyword>
<dbReference type="EMBL" id="KV722492">
    <property type="protein sequence ID" value="OCH87250.1"/>
    <property type="molecule type" value="Genomic_DNA"/>
</dbReference>
<proteinExistence type="predicted"/>
<evidence type="ECO:0000313" key="3">
    <source>
        <dbReference type="Proteomes" id="UP000250043"/>
    </source>
</evidence>
<evidence type="ECO:0000256" key="1">
    <source>
        <dbReference type="SAM" id="Phobius"/>
    </source>
</evidence>